<evidence type="ECO:0000256" key="6">
    <source>
        <dbReference type="ARBA" id="ARBA00023136"/>
    </source>
</evidence>
<dbReference type="eggNOG" id="COG1126">
    <property type="taxonomic scope" value="Bacteria"/>
</dbReference>
<name>B6G142_PEPHT</name>
<reference evidence="8 9" key="1">
    <citation type="submission" date="2008-09" db="EMBL/GenBank/DDBJ databases">
        <authorList>
            <person name="Fulton L."/>
            <person name="Clifton S."/>
            <person name="Fulton B."/>
            <person name="Xu J."/>
            <person name="Minx P."/>
            <person name="Pepin K.H."/>
            <person name="Johnson M."/>
            <person name="Thiruvilangam P."/>
            <person name="Bhonagiri V."/>
            <person name="Nash W.E."/>
            <person name="Mardis E.R."/>
            <person name="Wilson R.K."/>
        </authorList>
    </citation>
    <scope>NUCLEOTIDE SEQUENCE [LARGE SCALE GENOMIC DNA]</scope>
    <source>
        <strain evidence="8 9">DSM 13275</strain>
    </source>
</reference>
<dbReference type="CDD" id="cd03262">
    <property type="entry name" value="ABC_HisP_GlnQ"/>
    <property type="match status" value="1"/>
</dbReference>
<dbReference type="Pfam" id="PF00005">
    <property type="entry name" value="ABC_tran"/>
    <property type="match status" value="1"/>
</dbReference>
<dbReference type="Gene3D" id="3.40.50.300">
    <property type="entry name" value="P-loop containing nucleotide triphosphate hydrolases"/>
    <property type="match status" value="1"/>
</dbReference>
<evidence type="ECO:0000256" key="2">
    <source>
        <dbReference type="ARBA" id="ARBA00022448"/>
    </source>
</evidence>
<dbReference type="InterPro" id="IPR027417">
    <property type="entry name" value="P-loop_NTPase"/>
</dbReference>
<dbReference type="GO" id="GO:0016887">
    <property type="term" value="F:ATP hydrolysis activity"/>
    <property type="evidence" value="ECO:0007669"/>
    <property type="project" value="InterPro"/>
</dbReference>
<dbReference type="OrthoDB" id="9804199at2"/>
<evidence type="ECO:0000259" key="7">
    <source>
        <dbReference type="PROSITE" id="PS50893"/>
    </source>
</evidence>
<keyword evidence="9" id="KW-1185">Reference proteome</keyword>
<evidence type="ECO:0000256" key="3">
    <source>
        <dbReference type="ARBA" id="ARBA00022475"/>
    </source>
</evidence>
<dbReference type="GO" id="GO:0015424">
    <property type="term" value="F:ABC-type amino acid transporter activity"/>
    <property type="evidence" value="ECO:0007669"/>
    <property type="project" value="InterPro"/>
</dbReference>
<dbReference type="HOGENOM" id="CLU_000604_1_22_9"/>
<dbReference type="InterPro" id="IPR030679">
    <property type="entry name" value="ABC_ATPase_HisP-typ"/>
</dbReference>
<keyword evidence="6" id="KW-0472">Membrane</keyword>
<dbReference type="GO" id="GO:0005524">
    <property type="term" value="F:ATP binding"/>
    <property type="evidence" value="ECO:0007669"/>
    <property type="project" value="UniProtKB-KW"/>
</dbReference>
<protein>
    <submittedName>
        <fullName evidence="8">ABC transporter, ATP-binding protein</fullName>
    </submittedName>
</protein>
<dbReference type="PANTHER" id="PTHR43166">
    <property type="entry name" value="AMINO ACID IMPORT ATP-BINDING PROTEIN"/>
    <property type="match status" value="1"/>
</dbReference>
<dbReference type="AlphaFoldDB" id="B6G142"/>
<evidence type="ECO:0000256" key="5">
    <source>
        <dbReference type="ARBA" id="ARBA00022840"/>
    </source>
</evidence>
<keyword evidence="2" id="KW-0813">Transport</keyword>
<keyword evidence="3" id="KW-1003">Cell membrane</keyword>
<dbReference type="SUPFAM" id="SSF52540">
    <property type="entry name" value="P-loop containing nucleoside triphosphate hydrolases"/>
    <property type="match status" value="1"/>
</dbReference>
<dbReference type="FunFam" id="3.40.50.300:FF:000020">
    <property type="entry name" value="Amino acid ABC transporter ATP-binding component"/>
    <property type="match status" value="1"/>
</dbReference>
<dbReference type="STRING" id="500633.CLOHIR_01848"/>
<dbReference type="InterPro" id="IPR003439">
    <property type="entry name" value="ABC_transporter-like_ATP-bd"/>
</dbReference>
<dbReference type="InterPro" id="IPR050086">
    <property type="entry name" value="MetN_ABC_transporter-like"/>
</dbReference>
<accession>B6G142</accession>
<dbReference type="PIRSF" id="PIRSF039085">
    <property type="entry name" value="ABC_ATPase_HisP"/>
    <property type="match status" value="1"/>
</dbReference>
<dbReference type="PROSITE" id="PS00211">
    <property type="entry name" value="ABC_TRANSPORTER_1"/>
    <property type="match status" value="1"/>
</dbReference>
<feature type="domain" description="ABC transporter" evidence="7">
    <location>
        <begin position="2"/>
        <end position="239"/>
    </location>
</feature>
<evidence type="ECO:0000313" key="9">
    <source>
        <dbReference type="Proteomes" id="UP000003178"/>
    </source>
</evidence>
<dbReference type="GO" id="GO:0005886">
    <property type="term" value="C:plasma membrane"/>
    <property type="evidence" value="ECO:0007669"/>
    <property type="project" value="UniProtKB-SubCell"/>
</dbReference>
<organism evidence="8 9">
    <name type="scientific">Peptacetobacter hiranonis (strain DSM 13275 / JCM 10541 / KCTC 15199 / TO-931)</name>
    <name type="common">Clostridium hiranonis</name>
    <dbReference type="NCBI Taxonomy" id="500633"/>
    <lineage>
        <taxon>Bacteria</taxon>
        <taxon>Bacillati</taxon>
        <taxon>Bacillota</taxon>
        <taxon>Clostridia</taxon>
        <taxon>Peptostreptococcales</taxon>
        <taxon>Peptostreptococcaceae</taxon>
        <taxon>Peptacetobacter</taxon>
    </lineage>
</organism>
<dbReference type="SMART" id="SM00382">
    <property type="entry name" value="AAA"/>
    <property type="match status" value="1"/>
</dbReference>
<keyword evidence="5 8" id="KW-0067">ATP-binding</keyword>
<proteinExistence type="predicted"/>
<dbReference type="InterPro" id="IPR003593">
    <property type="entry name" value="AAA+_ATPase"/>
</dbReference>
<evidence type="ECO:0000256" key="4">
    <source>
        <dbReference type="ARBA" id="ARBA00022741"/>
    </source>
</evidence>
<dbReference type="PANTHER" id="PTHR43166:SF35">
    <property type="entry name" value="L-CYSTINE IMPORT ATP-BINDING PROTEIN TCYN"/>
    <property type="match status" value="1"/>
</dbReference>
<evidence type="ECO:0000256" key="1">
    <source>
        <dbReference type="ARBA" id="ARBA00004202"/>
    </source>
</evidence>
<gene>
    <name evidence="8" type="ORF">CLOHIR_01848</name>
</gene>
<keyword evidence="4" id="KW-0547">Nucleotide-binding</keyword>
<comment type="caution">
    <text evidence="8">The sequence shown here is derived from an EMBL/GenBank/DDBJ whole genome shotgun (WGS) entry which is preliminary data.</text>
</comment>
<sequence>MIEIKNIHKKFGKNEVLKGIDLDVKKGEVISIIGPSGTGKSTFLRCINCLENADNGSIKMDEKEVELRHIKKSDKLWLRRNTAMVFQGFYLFNNKTVLRNITIGLTVVKKMSQKEADEKGLEILKQIGLLDKKDEYPSSLSGGQQQRVAIGRALALDPKVLLFDEPTSALDPELVNEVLMLIKDLAKQHKTMIIVTHEISFARNVSDKVCFMDGGKIVEMGNAKDVIDNPQNERTKKFLNVLKNRDELI</sequence>
<dbReference type="Proteomes" id="UP000003178">
    <property type="component" value="Unassembled WGS sequence"/>
</dbReference>
<dbReference type="PROSITE" id="PS50893">
    <property type="entry name" value="ABC_TRANSPORTER_2"/>
    <property type="match status" value="1"/>
</dbReference>
<dbReference type="RefSeq" id="WP_006440710.1">
    <property type="nucleotide sequence ID" value="NZ_DS995358.1"/>
</dbReference>
<reference evidence="8 9" key="2">
    <citation type="submission" date="2008-10" db="EMBL/GenBank/DDBJ databases">
        <title>Draft genome sequence of Clostridium hiranonis (DSM 13275).</title>
        <authorList>
            <person name="Sudarsanam P."/>
            <person name="Ley R."/>
            <person name="Guruge J."/>
            <person name="Turnbaugh P.J."/>
            <person name="Mahowald M."/>
            <person name="Liep D."/>
            <person name="Gordon J."/>
        </authorList>
    </citation>
    <scope>NUCLEOTIDE SEQUENCE [LARGE SCALE GENOMIC DNA]</scope>
    <source>
        <strain evidence="8 9">DSM 13275</strain>
    </source>
</reference>
<dbReference type="InterPro" id="IPR017871">
    <property type="entry name" value="ABC_transporter-like_CS"/>
</dbReference>
<dbReference type="EMBL" id="ABWP01000071">
    <property type="protein sequence ID" value="EEA84448.1"/>
    <property type="molecule type" value="Genomic_DNA"/>
</dbReference>
<evidence type="ECO:0000313" key="8">
    <source>
        <dbReference type="EMBL" id="EEA84448.1"/>
    </source>
</evidence>
<comment type="subcellular location">
    <subcellularLocation>
        <location evidence="1">Cell membrane</location>
        <topology evidence="1">Peripheral membrane protein</topology>
    </subcellularLocation>
</comment>